<dbReference type="PANTHER" id="PTHR34384">
    <property type="entry name" value="L-2,3-DIAMINOPROPANOATE--CITRATE LIGASE"/>
    <property type="match status" value="1"/>
</dbReference>
<evidence type="ECO:0000313" key="5">
    <source>
        <dbReference type="EMBL" id="NMO17569.1"/>
    </source>
</evidence>
<evidence type="ECO:0000259" key="3">
    <source>
        <dbReference type="Pfam" id="PF04183"/>
    </source>
</evidence>
<name>A0A848LIM6_9BACT</name>
<protein>
    <submittedName>
        <fullName evidence="5">IucA/IucC family siderophore biosynthesis protein</fullName>
    </submittedName>
</protein>
<keyword evidence="6" id="KW-1185">Reference proteome</keyword>
<comment type="pathway">
    <text evidence="1">Siderophore biosynthesis.</text>
</comment>
<dbReference type="Pfam" id="PF06276">
    <property type="entry name" value="FhuF"/>
    <property type="match status" value="1"/>
</dbReference>
<evidence type="ECO:0000259" key="4">
    <source>
        <dbReference type="Pfam" id="PF06276"/>
    </source>
</evidence>
<feature type="domain" description="Aerobactin siderophore biosynthesis IucA/IucC N-terminal" evidence="3">
    <location>
        <begin position="172"/>
        <end position="420"/>
    </location>
</feature>
<dbReference type="PANTHER" id="PTHR34384:SF6">
    <property type="entry name" value="STAPHYLOFERRIN B SYNTHASE"/>
    <property type="match status" value="1"/>
</dbReference>
<dbReference type="GO" id="GO:0016881">
    <property type="term" value="F:acid-amino acid ligase activity"/>
    <property type="evidence" value="ECO:0007669"/>
    <property type="project" value="UniProtKB-ARBA"/>
</dbReference>
<reference evidence="5 6" key="1">
    <citation type="submission" date="2020-04" db="EMBL/GenBank/DDBJ databases">
        <title>Draft genome of Pyxidicoccus fallax type strain.</title>
        <authorList>
            <person name="Whitworth D.E."/>
        </authorList>
    </citation>
    <scope>NUCLEOTIDE SEQUENCE [LARGE SCALE GENOMIC DNA]</scope>
    <source>
        <strain evidence="5 6">DSM 14698</strain>
    </source>
</reference>
<comment type="caution">
    <text evidence="5">The sequence shown here is derived from an EMBL/GenBank/DDBJ whole genome shotgun (WGS) entry which is preliminary data.</text>
</comment>
<dbReference type="EMBL" id="JABBJJ010000103">
    <property type="protein sequence ID" value="NMO17569.1"/>
    <property type="molecule type" value="Genomic_DNA"/>
</dbReference>
<dbReference type="InterPro" id="IPR037455">
    <property type="entry name" value="LucA/IucC-like"/>
</dbReference>
<dbReference type="InterPro" id="IPR022770">
    <property type="entry name" value="IucA/IucC-like_C"/>
</dbReference>
<dbReference type="Gene3D" id="3.30.310.280">
    <property type="match status" value="1"/>
</dbReference>
<sequence length="624" mass="70290">MKSRNEALDLNTPVSLVPAPASDESRGHPVPALSEVGPAAWREANRRLLAKALGEWCFEEMLKPVTESEGRYRVDLGSGTSYRFAARPGAFGWMKVDPNSITRSATSMLGNSIAEPAWDALQFLTDAVSTLGTDPSTLATYFNELSSTLAVDAARITHGGSTVSELRALGHTELECHMTGHNWLVANKGRVNFSASDVRRYAPEARQPVRLLWVAVHRGLAEFRGTSELSEREILARELDEATRTRFTRVLTTAGLQPDAFVWMPVHPWQWEHAVQVLHAADVAQRRIVPLGESPDLYLPGQSIRTMANVTTPGRWDVKLPLKILNTLVWRGIPPHCTLGAPVVTQWLKCLLDSDPFLTEECRTVFLGEVASVTVRHPYLSKVADVPYQHLETLGCIWREPVAARQDSHERVRTFASLLHVDAKGDAFVAELVRASGLSVEAWLQQLFDTLLIPIMHVLYRYGITFNPHGQNTLLGFDEKDVPRRLYLKDFVDDVCVSFTDVPERGPEPDGHDHVLPRKHPSVIRQHVVDQVFVGHFRYLAPLCAEQLGMPEKAFWKQVRRTILAFHQRFPELRERFAEYDLLVPEIPRYALNRDRIVVTRYTDRALRHALYPNGTLPNPLAHD</sequence>
<dbReference type="InterPro" id="IPR007310">
    <property type="entry name" value="Aerobactin_biosyn_IucA/IucC_N"/>
</dbReference>
<proteinExistence type="predicted"/>
<feature type="domain" description="Aerobactin siderophore biosynthesis IucA/IucC-like C-terminal" evidence="4">
    <location>
        <begin position="441"/>
        <end position="597"/>
    </location>
</feature>
<dbReference type="Gene3D" id="1.10.510.40">
    <property type="match status" value="1"/>
</dbReference>
<accession>A0A848LIM6</accession>
<evidence type="ECO:0000256" key="1">
    <source>
        <dbReference type="ARBA" id="ARBA00004924"/>
    </source>
</evidence>
<dbReference type="GO" id="GO:0019290">
    <property type="term" value="P:siderophore biosynthetic process"/>
    <property type="evidence" value="ECO:0007669"/>
    <property type="project" value="InterPro"/>
</dbReference>
<dbReference type="Pfam" id="PF04183">
    <property type="entry name" value="IucA_IucC"/>
    <property type="match status" value="1"/>
</dbReference>
<gene>
    <name evidence="5" type="ORF">HG543_22275</name>
</gene>
<evidence type="ECO:0000256" key="2">
    <source>
        <dbReference type="SAM" id="MobiDB-lite"/>
    </source>
</evidence>
<dbReference type="Proteomes" id="UP000518300">
    <property type="component" value="Unassembled WGS sequence"/>
</dbReference>
<organism evidence="5 6">
    <name type="scientific">Pyxidicoccus fallax</name>
    <dbReference type="NCBI Taxonomy" id="394095"/>
    <lineage>
        <taxon>Bacteria</taxon>
        <taxon>Pseudomonadati</taxon>
        <taxon>Myxococcota</taxon>
        <taxon>Myxococcia</taxon>
        <taxon>Myxococcales</taxon>
        <taxon>Cystobacterineae</taxon>
        <taxon>Myxococcaceae</taxon>
        <taxon>Pyxidicoccus</taxon>
    </lineage>
</organism>
<feature type="region of interest" description="Disordered" evidence="2">
    <location>
        <begin position="1"/>
        <end position="32"/>
    </location>
</feature>
<dbReference type="RefSeq" id="WP_169346849.1">
    <property type="nucleotide sequence ID" value="NZ_JABBJJ010000103.1"/>
</dbReference>
<evidence type="ECO:0000313" key="6">
    <source>
        <dbReference type="Proteomes" id="UP000518300"/>
    </source>
</evidence>
<dbReference type="Gene3D" id="6.10.250.3370">
    <property type="match status" value="1"/>
</dbReference>
<dbReference type="AlphaFoldDB" id="A0A848LIM6"/>